<dbReference type="Gene3D" id="2.60.40.1120">
    <property type="entry name" value="Carboxypeptidase-like, regulatory domain"/>
    <property type="match status" value="1"/>
</dbReference>
<dbReference type="SUPFAM" id="SSF56935">
    <property type="entry name" value="Porins"/>
    <property type="match status" value="1"/>
</dbReference>
<dbReference type="InterPro" id="IPR012910">
    <property type="entry name" value="Plug_dom"/>
</dbReference>
<dbReference type="Pfam" id="PF16344">
    <property type="entry name" value="FecR_C"/>
    <property type="match status" value="1"/>
</dbReference>
<feature type="domain" description="Protein FecR C-terminal" evidence="10">
    <location>
        <begin position="51"/>
        <end position="116"/>
    </location>
</feature>
<keyword evidence="3 7" id="KW-1134">Transmembrane beta strand</keyword>
<feature type="chain" id="PRO_5044020860" evidence="8">
    <location>
        <begin position="35"/>
        <end position="1114"/>
    </location>
</feature>
<comment type="subcellular location">
    <subcellularLocation>
        <location evidence="1 7">Cell outer membrane</location>
        <topology evidence="1 7">Multi-pass membrane protein</topology>
    </subcellularLocation>
</comment>
<evidence type="ECO:0000256" key="1">
    <source>
        <dbReference type="ARBA" id="ARBA00004571"/>
    </source>
</evidence>
<evidence type="ECO:0000256" key="4">
    <source>
        <dbReference type="ARBA" id="ARBA00022692"/>
    </source>
</evidence>
<evidence type="ECO:0000256" key="3">
    <source>
        <dbReference type="ARBA" id="ARBA00022452"/>
    </source>
</evidence>
<accession>A0AAU9CPJ6</accession>
<dbReference type="GO" id="GO:0009279">
    <property type="term" value="C:cell outer membrane"/>
    <property type="evidence" value="ECO:0007669"/>
    <property type="project" value="UniProtKB-SubCell"/>
</dbReference>
<dbReference type="NCBIfam" id="TIGR04057">
    <property type="entry name" value="SusC_RagA_signa"/>
    <property type="match status" value="1"/>
</dbReference>
<evidence type="ECO:0000256" key="6">
    <source>
        <dbReference type="ARBA" id="ARBA00023237"/>
    </source>
</evidence>
<evidence type="ECO:0000259" key="10">
    <source>
        <dbReference type="Pfam" id="PF16344"/>
    </source>
</evidence>
<dbReference type="InterPro" id="IPR023996">
    <property type="entry name" value="TonB-dep_OMP_SusC/RagA"/>
</dbReference>
<dbReference type="InterPro" id="IPR037066">
    <property type="entry name" value="Plug_dom_sf"/>
</dbReference>
<dbReference type="FunFam" id="2.170.130.10:FF:000003">
    <property type="entry name" value="SusC/RagA family TonB-linked outer membrane protein"/>
    <property type="match status" value="1"/>
</dbReference>
<dbReference type="Gene3D" id="2.40.170.20">
    <property type="entry name" value="TonB-dependent receptor, beta-barrel domain"/>
    <property type="match status" value="1"/>
</dbReference>
<name>A0AAU9CPJ6_9BACT</name>
<dbReference type="Proteomes" id="UP001348817">
    <property type="component" value="Chromosome"/>
</dbReference>
<evidence type="ECO:0000259" key="9">
    <source>
        <dbReference type="Pfam" id="PF07715"/>
    </source>
</evidence>
<evidence type="ECO:0000256" key="8">
    <source>
        <dbReference type="SAM" id="SignalP"/>
    </source>
</evidence>
<keyword evidence="6 7" id="KW-0998">Cell outer membrane</keyword>
<feature type="signal peptide" evidence="8">
    <location>
        <begin position="1"/>
        <end position="34"/>
    </location>
</feature>
<dbReference type="KEGG" id="fax:FUAX_07210"/>
<dbReference type="Pfam" id="PF07715">
    <property type="entry name" value="Plug"/>
    <property type="match status" value="1"/>
</dbReference>
<evidence type="ECO:0000313" key="12">
    <source>
        <dbReference type="Proteomes" id="UP001348817"/>
    </source>
</evidence>
<keyword evidence="5 7" id="KW-0472">Membrane</keyword>
<gene>
    <name evidence="11" type="ORF">FUAX_07210</name>
</gene>
<dbReference type="RefSeq" id="WP_338393557.1">
    <property type="nucleotide sequence ID" value="NZ_AP025314.1"/>
</dbReference>
<dbReference type="SUPFAM" id="SSF49464">
    <property type="entry name" value="Carboxypeptidase regulatory domain-like"/>
    <property type="match status" value="1"/>
</dbReference>
<keyword evidence="2 7" id="KW-0813">Transport</keyword>
<dbReference type="Pfam" id="PF13715">
    <property type="entry name" value="CarbopepD_reg_2"/>
    <property type="match status" value="1"/>
</dbReference>
<evidence type="ECO:0000256" key="5">
    <source>
        <dbReference type="ARBA" id="ARBA00023136"/>
    </source>
</evidence>
<sequence>MSELYLRVRPKTFFRKAIGCFFITLLMCSLSAGATEKEVPTAETFTLSVTQGMTLKEALLKIRKKTGMKFFYKDNEVNANLKVDYDFSDTTISSIMDVLLKNTNLEYDIDGKRVYIFPKKATKAEKEPVPQQSKVPVKGTVKDDAGEPIIGANVVVKGTTHGSSTDIDGNFSLDVNPGDILQVSFVGFKPYEFKVTEAVSDLVVSLELDQTQLEEVVTIGYGVQKKKDLTGAVAQVSGSTLSKDMPTSITHSMAGRMPGVITTQSTGQPGLDAGSFSIRGKSTFGNNNALVLVDGIPRSWVRIDPNDIADIVILKDAASTAIYGARAANGVVLITTKQGEKGKAEISYSGSFSIQQATIEPELMNAYEYAKYFNEAKLNDGQNAEYTDEEVEKFRIGAPGYEGSDWWRACIDKSAPRKQHNLSVTGGGDKIRYFVSGNLMEQDGLLKSTDFGRYGIRSNISAQVTPQIKLTANLAYREEERNEPGKTNLWYNIGESLPTYSAYVNKEGVVKKGLGFNGLNTNPIGRALHSGYGKIKNSFYQSNLGIEYKVPKVEGLTLNGRFTYDKTFEDRSYLVKPFEFWVHDKTNDTYTSKMSENTTKLTKRKREAQLLTLMASVNYARTFGKHSVSVLALAESYEDKNSWIEAYREGFITDKIDQIFAGGSLNQRTGGSAGETARLGYAGRVSYSYDGKYLVQLNGRYDASYNFSKDNRWGFFPALSLGWRISDEPFLRDNASFISNLKLRASYGKVGNDRVPAYQYLSGFEFKNGYIYGGNYQIGINPTKLANPDITWEVATDYNIGTDFGIFQDRLYGSIEYFHKRTEQILLPRNASTPETFGADLPHENFGIVENKGLEAALNYRGQAGDLKWDLGGTFTWVKSKVIEIDEAKNVADRIKRTGRAFDQFYGYVSEGLFQNQEEIDNWHVQDGNGNKTIRPGDIKFRDISGPDDKPDGIIDGYDQQHIGKSGVPEIIYGMNLSLSYKNFSLMCNWQGAGNFEKYLPMNPFVNRGNSQSRLSDSWRPENPGAKYPRLGVGTPVNNARRSDFWLVDASYLKLRNLTVGYDLNDSPVLKYAGLKSVRVFFTGTNLVNITDDDYIDPLYPEMKAYTFGVNITL</sequence>
<evidence type="ECO:0000313" key="11">
    <source>
        <dbReference type="EMBL" id="BDD08289.1"/>
    </source>
</evidence>
<dbReference type="EMBL" id="AP025314">
    <property type="protein sequence ID" value="BDD08289.1"/>
    <property type="molecule type" value="Genomic_DNA"/>
</dbReference>
<dbReference type="InterPro" id="IPR036942">
    <property type="entry name" value="Beta-barrel_TonB_sf"/>
</dbReference>
<protein>
    <submittedName>
        <fullName evidence="11">SusC/RagA family TonB-linked outer membrane protein</fullName>
    </submittedName>
</protein>
<comment type="similarity">
    <text evidence="7">Belongs to the TonB-dependent receptor family.</text>
</comment>
<evidence type="ECO:0000256" key="2">
    <source>
        <dbReference type="ARBA" id="ARBA00022448"/>
    </source>
</evidence>
<evidence type="ECO:0000256" key="7">
    <source>
        <dbReference type="PROSITE-ProRule" id="PRU01360"/>
    </source>
</evidence>
<dbReference type="InterPro" id="IPR008969">
    <property type="entry name" value="CarboxyPept-like_regulatory"/>
</dbReference>
<feature type="domain" description="TonB-dependent receptor plug" evidence="9">
    <location>
        <begin position="225"/>
        <end position="331"/>
    </location>
</feature>
<keyword evidence="8" id="KW-0732">Signal</keyword>
<keyword evidence="4 7" id="KW-0812">Transmembrane</keyword>
<dbReference type="Gene3D" id="2.170.130.10">
    <property type="entry name" value="TonB-dependent receptor, plug domain"/>
    <property type="match status" value="1"/>
</dbReference>
<dbReference type="InterPro" id="IPR039426">
    <property type="entry name" value="TonB-dep_rcpt-like"/>
</dbReference>
<dbReference type="AlphaFoldDB" id="A0AAU9CPJ6"/>
<organism evidence="11 12">
    <name type="scientific">Fulvitalea axinellae</name>
    <dbReference type="NCBI Taxonomy" id="1182444"/>
    <lineage>
        <taxon>Bacteria</taxon>
        <taxon>Pseudomonadati</taxon>
        <taxon>Bacteroidota</taxon>
        <taxon>Cytophagia</taxon>
        <taxon>Cytophagales</taxon>
        <taxon>Persicobacteraceae</taxon>
        <taxon>Fulvitalea</taxon>
    </lineage>
</organism>
<proteinExistence type="inferred from homology"/>
<dbReference type="FunFam" id="2.60.40.1120:FF:000003">
    <property type="entry name" value="Outer membrane protein Omp121"/>
    <property type="match status" value="1"/>
</dbReference>
<dbReference type="NCBIfam" id="TIGR04056">
    <property type="entry name" value="OMP_RagA_SusC"/>
    <property type="match status" value="1"/>
</dbReference>
<dbReference type="InterPro" id="IPR032508">
    <property type="entry name" value="FecR_C"/>
</dbReference>
<dbReference type="PROSITE" id="PS52016">
    <property type="entry name" value="TONB_DEPENDENT_REC_3"/>
    <property type="match status" value="1"/>
</dbReference>
<keyword evidence="12" id="KW-1185">Reference proteome</keyword>
<dbReference type="InterPro" id="IPR023997">
    <property type="entry name" value="TonB-dep_OMP_SusC/RagA_CS"/>
</dbReference>
<reference evidence="11 12" key="1">
    <citation type="submission" date="2021-12" db="EMBL/GenBank/DDBJ databases">
        <title>Genome sequencing of bacteria with rrn-lacking chromosome and rrn-plasmid.</title>
        <authorList>
            <person name="Anda M."/>
            <person name="Iwasaki W."/>
        </authorList>
    </citation>
    <scope>NUCLEOTIDE SEQUENCE [LARGE SCALE GENOMIC DNA]</scope>
    <source>
        <strain evidence="11 12">DSM 100852</strain>
    </source>
</reference>